<organism evidence="5 6">
    <name type="scientific">Streptomyces gobitricini</name>
    <dbReference type="NCBI Taxonomy" id="68211"/>
    <lineage>
        <taxon>Bacteria</taxon>
        <taxon>Bacillati</taxon>
        <taxon>Actinomycetota</taxon>
        <taxon>Actinomycetes</taxon>
        <taxon>Kitasatosporales</taxon>
        <taxon>Streptomycetaceae</taxon>
        <taxon>Streptomyces</taxon>
    </lineage>
</organism>
<dbReference type="InterPro" id="IPR011990">
    <property type="entry name" value="TPR-like_helical_dom_sf"/>
</dbReference>
<evidence type="ECO:0000313" key="6">
    <source>
        <dbReference type="Proteomes" id="UP001499942"/>
    </source>
</evidence>
<keyword evidence="1" id="KW-0677">Repeat</keyword>
<dbReference type="Gene3D" id="3.40.50.300">
    <property type="entry name" value="P-loop containing nucleotide triphosphate hydrolases"/>
    <property type="match status" value="1"/>
</dbReference>
<feature type="repeat" description="TPR" evidence="3">
    <location>
        <begin position="751"/>
        <end position="784"/>
    </location>
</feature>
<dbReference type="SMART" id="SM00028">
    <property type="entry name" value="TPR"/>
    <property type="match status" value="11"/>
</dbReference>
<dbReference type="Gene3D" id="1.25.40.10">
    <property type="entry name" value="Tetratricopeptide repeat domain"/>
    <property type="match status" value="5"/>
</dbReference>
<feature type="repeat" description="TPR" evidence="3">
    <location>
        <begin position="547"/>
        <end position="580"/>
    </location>
</feature>
<evidence type="ECO:0000256" key="1">
    <source>
        <dbReference type="ARBA" id="ARBA00022737"/>
    </source>
</evidence>
<dbReference type="InterPro" id="IPR041664">
    <property type="entry name" value="AAA_16"/>
</dbReference>
<name>A0ABN3LER6_9ACTN</name>
<protein>
    <submittedName>
        <fullName evidence="5">Tetratricopeptide repeat protein</fullName>
    </submittedName>
</protein>
<dbReference type="Pfam" id="PF13432">
    <property type="entry name" value="TPR_16"/>
    <property type="match status" value="2"/>
</dbReference>
<evidence type="ECO:0000256" key="3">
    <source>
        <dbReference type="PROSITE-ProRule" id="PRU00339"/>
    </source>
</evidence>
<evidence type="ECO:0000259" key="4">
    <source>
        <dbReference type="Pfam" id="PF13191"/>
    </source>
</evidence>
<evidence type="ECO:0000256" key="2">
    <source>
        <dbReference type="ARBA" id="ARBA00022803"/>
    </source>
</evidence>
<dbReference type="RefSeq" id="WP_344357240.1">
    <property type="nucleotide sequence ID" value="NZ_BAAASR010000006.1"/>
</dbReference>
<evidence type="ECO:0000313" key="5">
    <source>
        <dbReference type="EMBL" id="GAA2482636.1"/>
    </source>
</evidence>
<dbReference type="Proteomes" id="UP001499942">
    <property type="component" value="Unassembled WGS sequence"/>
</dbReference>
<feature type="repeat" description="TPR" evidence="3">
    <location>
        <begin position="819"/>
        <end position="852"/>
    </location>
</feature>
<dbReference type="Pfam" id="PF13191">
    <property type="entry name" value="AAA_16"/>
    <property type="match status" value="1"/>
</dbReference>
<dbReference type="PANTHER" id="PTHR44858:SF1">
    <property type="entry name" value="UDP-N-ACETYLGLUCOSAMINE--PEPTIDE N-ACETYLGLUCOSAMINYLTRANSFERASE SPINDLY-RELATED"/>
    <property type="match status" value="1"/>
</dbReference>
<dbReference type="InterPro" id="IPR050498">
    <property type="entry name" value="Ycf3"/>
</dbReference>
<feature type="repeat" description="TPR" evidence="3">
    <location>
        <begin position="615"/>
        <end position="648"/>
    </location>
</feature>
<reference evidence="5 6" key="1">
    <citation type="journal article" date="2019" name="Int. J. Syst. Evol. Microbiol.">
        <title>The Global Catalogue of Microorganisms (GCM) 10K type strain sequencing project: providing services to taxonomists for standard genome sequencing and annotation.</title>
        <authorList>
            <consortium name="The Broad Institute Genomics Platform"/>
            <consortium name="The Broad Institute Genome Sequencing Center for Infectious Disease"/>
            <person name="Wu L."/>
            <person name="Ma J."/>
        </authorList>
    </citation>
    <scope>NUCLEOTIDE SEQUENCE [LARGE SCALE GENOMIC DNA]</scope>
    <source>
        <strain evidence="5 6">JCM 5062</strain>
    </source>
</reference>
<feature type="repeat" description="TPR" evidence="3">
    <location>
        <begin position="717"/>
        <end position="750"/>
    </location>
</feature>
<dbReference type="EMBL" id="BAAASR010000006">
    <property type="protein sequence ID" value="GAA2482636.1"/>
    <property type="molecule type" value="Genomic_DNA"/>
</dbReference>
<dbReference type="SUPFAM" id="SSF48452">
    <property type="entry name" value="TPR-like"/>
    <property type="match status" value="3"/>
</dbReference>
<proteinExistence type="predicted"/>
<feature type="domain" description="Orc1-like AAA ATPase" evidence="4">
    <location>
        <begin position="24"/>
        <end position="208"/>
    </location>
</feature>
<dbReference type="InterPro" id="IPR019734">
    <property type="entry name" value="TPR_rpt"/>
</dbReference>
<accession>A0ABN3LER6</accession>
<keyword evidence="6" id="KW-1185">Reference proteome</keyword>
<keyword evidence="2 3" id="KW-0802">TPR repeat</keyword>
<dbReference type="SUPFAM" id="SSF52540">
    <property type="entry name" value="P-loop containing nucleoside triphosphate hydrolases"/>
    <property type="match status" value="1"/>
</dbReference>
<sequence length="1205" mass="133000">MRTGAGAARPSMQELLQRRKRAGFVGRRDELARYRENFDVPVEDDRHRFVFHVRGIAGVGKTTLVREWQDTARGRGALTAYIDESVNSVPEVLAEISACFAQQGHPLKALERQLATYRQRRHEAEAASASVTDPERQEAAAPSASGMAIAQAGLIGAGMLPVVGAFAGAADPTRIAQGTDRLRAVLSARFRNQDDVQLVLDPLQALTPVLVSELDRVAAEVPWVAFFFDTYERTAPFLDVWLRDLITTEDRYGALPSNVVLTLAGQTRLDPACWADYAEFVGDIPLEPFTEPESRQLLAAKGVVDETVVRDVLRLAGGLPVLVSTLAETPGEVDVPSATAVDRFLKWETDPVRRAAALSCALPRRLDEDVFTATTEADTDLFDWLRSLPFVSERDGRARYHDVVRGPMLRLQRSRSPRRWSAEHARLAGVFADWAEAAAAGVPADELWSREAWRAPRLEELYHRLCAQPVTALPGVLRTGVAACEEEDPATARRWARVLADAGEDADAPELRAWGWDASAALDGEERPVELLGLLLARAGFGREDQVAALVVRGMHHRRANDHERAVADYERALALDPDCVRAHYGLAMVLRAERDYAGALTRLDRADELAPDTAWILEARGDVHRLLGQHQRAVADCDRALHLRPDNSVALATRGQAKHLMEHDREALADLDRAIELDPGYWWALVRRSEVRWHLGDEEGALNDLDRAEEAEPGRAWVIGERARLHWRCGRHEQALADFDRALELDPGYAWALASRSVVWESLGRYDEAMADLDRAIELNPAYTWALTQRAGLHRALGDADAERADLDRAVHSGDSPAWGYAMRGAGHRLARRYEEAVADFDRAVALAPGYGWAIASRGVTYLAMERLPEALADLERAALLLPDTPWVLTERETVYRELRVAGRDASPVDEIAASVPGDVGSWIRRASARAVCGRFDDALADYDRALALDPGHGWARASRAWLRGRLGDTRGQFTDLDEVVASKRNLAWALSRRVLAYQSAGLLERALADLDRFAALGHDPSWARGRRAAVLLTLHRAEEALAVLDELPPGDRDDGTLGLVSEALRMLGRFDEAHAAAVRLREREPVEGLFHLAMAESRIRGTESATAHWQDLGRQCAAVAPREPWAHEVGQSCVLSAALGEWAEARRHLDRMLSSRPDWEDLTDLGGRLSELAACPGADRDALARLLDPVWAARAALTSDDGT</sequence>
<dbReference type="InterPro" id="IPR027417">
    <property type="entry name" value="P-loop_NTPase"/>
</dbReference>
<feature type="repeat" description="TPR" evidence="3">
    <location>
        <begin position="921"/>
        <end position="954"/>
    </location>
</feature>
<comment type="caution">
    <text evidence="5">The sequence shown here is derived from an EMBL/GenBank/DDBJ whole genome shotgun (WGS) entry which is preliminary data.</text>
</comment>
<dbReference type="PANTHER" id="PTHR44858">
    <property type="entry name" value="TETRATRICOPEPTIDE REPEAT PROTEIN 6"/>
    <property type="match status" value="1"/>
</dbReference>
<dbReference type="PROSITE" id="PS50005">
    <property type="entry name" value="TPR"/>
    <property type="match status" value="6"/>
</dbReference>
<gene>
    <name evidence="5" type="ORF">GCM10010393_11670</name>
</gene>